<comment type="pathway">
    <text evidence="7">Membrane lipid metabolism; glycerophospholipid metabolism.</text>
</comment>
<dbReference type="PIRSF" id="PIRSF000114">
    <property type="entry name" value="Glycerol-3-P_dh"/>
    <property type="match status" value="1"/>
</dbReference>
<evidence type="ECO:0000256" key="6">
    <source>
        <dbReference type="ARBA" id="ARBA00023264"/>
    </source>
</evidence>
<keyword evidence="7 8" id="KW-0520">NAD</keyword>
<dbReference type="InterPro" id="IPR036291">
    <property type="entry name" value="NAD(P)-bd_dom_sf"/>
</dbReference>
<keyword evidence="13" id="KW-1185">Reference proteome</keyword>
<dbReference type="Pfam" id="PF01210">
    <property type="entry name" value="NAD_Gly3P_dh_N"/>
    <property type="match status" value="1"/>
</dbReference>
<dbReference type="EC" id="1.1.1.94" evidence="7"/>
<feature type="binding site" evidence="7">
    <location>
        <position position="134"/>
    </location>
    <ligand>
        <name>NADPH</name>
        <dbReference type="ChEBI" id="CHEBI:57783"/>
    </ligand>
</feature>
<evidence type="ECO:0000256" key="3">
    <source>
        <dbReference type="ARBA" id="ARBA00023002"/>
    </source>
</evidence>
<dbReference type="PANTHER" id="PTHR11728">
    <property type="entry name" value="GLYCEROL-3-PHOSPHATE DEHYDROGENASE"/>
    <property type="match status" value="1"/>
</dbReference>
<evidence type="ECO:0000313" key="13">
    <source>
        <dbReference type="Proteomes" id="UP001195941"/>
    </source>
</evidence>
<dbReference type="PROSITE" id="PS00957">
    <property type="entry name" value="NAD_G3PDH"/>
    <property type="match status" value="1"/>
</dbReference>
<feature type="binding site" evidence="7">
    <location>
        <position position="250"/>
    </location>
    <ligand>
        <name>sn-glycerol 3-phosphate</name>
        <dbReference type="ChEBI" id="CHEBI:57597"/>
    </ligand>
</feature>
<feature type="binding site" evidence="7">
    <location>
        <position position="249"/>
    </location>
    <ligand>
        <name>NADPH</name>
        <dbReference type="ChEBI" id="CHEBI:57783"/>
    </ligand>
</feature>
<feature type="binding site" evidence="7">
    <location>
        <position position="102"/>
    </location>
    <ligand>
        <name>sn-glycerol 3-phosphate</name>
        <dbReference type="ChEBI" id="CHEBI:57597"/>
    </ligand>
</feature>
<feature type="binding site" evidence="7">
    <location>
        <position position="185"/>
    </location>
    <ligand>
        <name>sn-glycerol 3-phosphate</name>
        <dbReference type="ChEBI" id="CHEBI:57597"/>
    </ligand>
</feature>
<comment type="similarity">
    <text evidence="1 7 8">Belongs to the NAD-dependent glycerol-3-phosphate dehydrogenase family.</text>
</comment>
<dbReference type="Pfam" id="PF07479">
    <property type="entry name" value="NAD_Gly3P_dh_C"/>
    <property type="match status" value="1"/>
</dbReference>
<keyword evidence="2 7" id="KW-0444">Lipid biosynthesis</keyword>
<dbReference type="NCBIfam" id="NF000942">
    <property type="entry name" value="PRK00094.1-4"/>
    <property type="match status" value="1"/>
</dbReference>
<evidence type="ECO:0000256" key="2">
    <source>
        <dbReference type="ARBA" id="ARBA00022516"/>
    </source>
</evidence>
<protein>
    <recommendedName>
        <fullName evidence="7">Glycerol-3-phosphate dehydrogenase [NAD(P)+]</fullName>
        <ecNumber evidence="7">1.1.1.94</ecNumber>
    </recommendedName>
    <alternativeName>
        <fullName evidence="7">NAD(P)(+)-dependent glycerol-3-phosphate dehydrogenase</fullName>
    </alternativeName>
    <alternativeName>
        <fullName evidence="7">NAD(P)H-dependent dihydroxyacetone-phosphate reductase</fullName>
    </alternativeName>
</protein>
<feature type="binding site" evidence="7">
    <location>
        <position position="102"/>
    </location>
    <ligand>
        <name>NADPH</name>
        <dbReference type="ChEBI" id="CHEBI:57783"/>
    </ligand>
</feature>
<feature type="binding site" evidence="7">
    <location>
        <position position="249"/>
    </location>
    <ligand>
        <name>sn-glycerol 3-phosphate</name>
        <dbReference type="ChEBI" id="CHEBI:57597"/>
    </ligand>
</feature>
<feature type="binding site" evidence="7">
    <location>
        <position position="10"/>
    </location>
    <ligand>
        <name>NADPH</name>
        <dbReference type="ChEBI" id="CHEBI:57783"/>
    </ligand>
</feature>
<sequence>MIAVAGSGAFGTALAISLAATGQGVQLWARDPAHADEMRQARENTRRLPGVELPDNLQIITELETIAAEMPVLLAAPMQRLRDMLVLHKLALGGRPLVACCKGVELSTGLGPTGIIEELIPSAKPAILTGPSFATDIAHGLPTALTLACRDRDAGRALQQALTTPNLRIYRTTDTVGAELGGAVKNVIAIASGAVMGAGLGESARAALMTRGFAEMQRMALELGARPDTLAGLSGFGDLALTCTSEQSRNYRYGQSLGRGESFDADITVEGAATSRAVLDQAREMKIDMPITEAVVAMLDGTLQLRQAMEMLLSRPLKEE</sequence>
<dbReference type="NCBIfam" id="NF000940">
    <property type="entry name" value="PRK00094.1-2"/>
    <property type="match status" value="1"/>
</dbReference>
<feature type="active site" description="Proton acceptor" evidence="7">
    <location>
        <position position="185"/>
    </location>
</feature>
<evidence type="ECO:0000256" key="4">
    <source>
        <dbReference type="ARBA" id="ARBA00023098"/>
    </source>
</evidence>
<accession>A0ABS5HN46</accession>
<keyword evidence="7" id="KW-0547">Nucleotide-binding</keyword>
<dbReference type="EMBL" id="JADMKU010000003">
    <property type="protein sequence ID" value="MBR9650386.1"/>
    <property type="molecule type" value="Genomic_DNA"/>
</dbReference>
<comment type="catalytic activity">
    <reaction evidence="7 9">
        <text>sn-glycerol 3-phosphate + NADP(+) = dihydroxyacetone phosphate + NADPH + H(+)</text>
        <dbReference type="Rhea" id="RHEA:11096"/>
        <dbReference type="ChEBI" id="CHEBI:15378"/>
        <dbReference type="ChEBI" id="CHEBI:57597"/>
        <dbReference type="ChEBI" id="CHEBI:57642"/>
        <dbReference type="ChEBI" id="CHEBI:57783"/>
        <dbReference type="ChEBI" id="CHEBI:58349"/>
        <dbReference type="EC" id="1.1.1.94"/>
    </reaction>
</comment>
<dbReference type="RefSeq" id="WP_212699906.1">
    <property type="nucleotide sequence ID" value="NZ_JADMKU010000003.1"/>
</dbReference>
<reference evidence="12 13" key="1">
    <citation type="journal article" date="2021" name="Arch. Microbiol.">
        <title>Thalassobius aquimarinus sp. nov., isolated from the Sea of Japan seashore.</title>
        <authorList>
            <person name="Kurilenko V.V."/>
            <person name="Romanenko L.A."/>
            <person name="Chernysheva N.Y."/>
            <person name="Velansky P.V."/>
            <person name="Tekutyeva L.A."/>
            <person name="Isaeva M.P."/>
            <person name="Mikhailov V.V."/>
        </authorList>
    </citation>
    <scope>NUCLEOTIDE SEQUENCE [LARGE SCALE GENOMIC DNA]</scope>
    <source>
        <strain evidence="12 13">KMM 8518</strain>
    </source>
</reference>
<evidence type="ECO:0000256" key="7">
    <source>
        <dbReference type="HAMAP-Rule" id="MF_00394"/>
    </source>
</evidence>
<dbReference type="HAMAP" id="MF_00394">
    <property type="entry name" value="NAD_Glyc3P_dehydrog"/>
    <property type="match status" value="1"/>
</dbReference>
<name>A0ABS5HN46_9RHOB</name>
<comment type="caution">
    <text evidence="7">Lacks conserved residue(s) required for the propagation of feature annotation.</text>
</comment>
<proteinExistence type="inferred from homology"/>
<dbReference type="InterPro" id="IPR006168">
    <property type="entry name" value="G3P_DH_NAD-dep"/>
</dbReference>
<keyword evidence="7" id="KW-0521">NADP</keyword>
<organism evidence="12 13">
    <name type="scientific">Thalassovita aquimarina</name>
    <dbReference type="NCBI Taxonomy" id="2785917"/>
    <lineage>
        <taxon>Bacteria</taxon>
        <taxon>Pseudomonadati</taxon>
        <taxon>Pseudomonadota</taxon>
        <taxon>Alphaproteobacteria</taxon>
        <taxon>Rhodobacterales</taxon>
        <taxon>Roseobacteraceae</taxon>
        <taxon>Thalassovita</taxon>
    </lineage>
</organism>
<keyword evidence="6 7" id="KW-1208">Phospholipid metabolism</keyword>
<dbReference type="SUPFAM" id="SSF48179">
    <property type="entry name" value="6-phosphogluconate dehydrogenase C-terminal domain-like"/>
    <property type="match status" value="1"/>
</dbReference>
<dbReference type="PRINTS" id="PR00077">
    <property type="entry name" value="GPDHDRGNASE"/>
</dbReference>
<dbReference type="Gene3D" id="3.40.50.720">
    <property type="entry name" value="NAD(P)-binding Rossmann-like Domain"/>
    <property type="match status" value="1"/>
</dbReference>
<evidence type="ECO:0000259" key="11">
    <source>
        <dbReference type="Pfam" id="PF07479"/>
    </source>
</evidence>
<keyword evidence="4 7" id="KW-0443">Lipid metabolism</keyword>
<dbReference type="PANTHER" id="PTHR11728:SF1">
    <property type="entry name" value="GLYCEROL-3-PHOSPHATE DEHYDROGENASE [NAD(+)] 2, CHLOROPLASTIC"/>
    <property type="match status" value="1"/>
</dbReference>
<evidence type="ECO:0000259" key="10">
    <source>
        <dbReference type="Pfam" id="PF01210"/>
    </source>
</evidence>
<dbReference type="InterPro" id="IPR013328">
    <property type="entry name" value="6PGD_dom2"/>
</dbReference>
<evidence type="ECO:0000256" key="5">
    <source>
        <dbReference type="ARBA" id="ARBA00023209"/>
    </source>
</evidence>
<feature type="domain" description="Glycerol-3-phosphate dehydrogenase NAD-dependent C-terminal" evidence="11">
    <location>
        <begin position="174"/>
        <end position="310"/>
    </location>
</feature>
<dbReference type="InterPro" id="IPR008927">
    <property type="entry name" value="6-PGluconate_DH-like_C_sf"/>
</dbReference>
<comment type="subcellular location">
    <subcellularLocation>
        <location evidence="7">Cytoplasm</location>
    </subcellularLocation>
</comment>
<comment type="catalytic activity">
    <reaction evidence="7">
        <text>sn-glycerol 3-phosphate + NAD(+) = dihydroxyacetone phosphate + NADH + H(+)</text>
        <dbReference type="Rhea" id="RHEA:11092"/>
        <dbReference type="ChEBI" id="CHEBI:15378"/>
        <dbReference type="ChEBI" id="CHEBI:57540"/>
        <dbReference type="ChEBI" id="CHEBI:57597"/>
        <dbReference type="ChEBI" id="CHEBI:57642"/>
        <dbReference type="ChEBI" id="CHEBI:57945"/>
        <dbReference type="EC" id="1.1.1.94"/>
    </reaction>
</comment>
<feature type="binding site" evidence="7">
    <location>
        <position position="270"/>
    </location>
    <ligand>
        <name>NADPH</name>
        <dbReference type="ChEBI" id="CHEBI:57783"/>
    </ligand>
</feature>
<feature type="binding site" evidence="7">
    <location>
        <position position="130"/>
    </location>
    <ligand>
        <name>sn-glycerol 3-phosphate</name>
        <dbReference type="ChEBI" id="CHEBI:57597"/>
    </ligand>
</feature>
<dbReference type="InterPro" id="IPR011128">
    <property type="entry name" value="G3P_DH_NAD-dep_N"/>
</dbReference>
<gene>
    <name evidence="7" type="primary">gpsA</name>
    <name evidence="12" type="ORF">IT775_04505</name>
</gene>
<evidence type="ECO:0000256" key="9">
    <source>
        <dbReference type="RuleBase" id="RU000439"/>
    </source>
</evidence>
<evidence type="ECO:0000313" key="12">
    <source>
        <dbReference type="EMBL" id="MBR9650386.1"/>
    </source>
</evidence>
<dbReference type="Proteomes" id="UP001195941">
    <property type="component" value="Unassembled WGS sequence"/>
</dbReference>
<comment type="caution">
    <text evidence="12">The sequence shown here is derived from an EMBL/GenBank/DDBJ whole genome shotgun (WGS) entry which is preliminary data.</text>
</comment>
<feature type="binding site" evidence="7">
    <location>
        <position position="248"/>
    </location>
    <ligand>
        <name>sn-glycerol 3-phosphate</name>
        <dbReference type="ChEBI" id="CHEBI:57597"/>
    </ligand>
</feature>
<evidence type="ECO:0000256" key="8">
    <source>
        <dbReference type="RuleBase" id="RU000437"/>
    </source>
</evidence>
<evidence type="ECO:0000256" key="1">
    <source>
        <dbReference type="ARBA" id="ARBA00011009"/>
    </source>
</evidence>
<feature type="binding site" evidence="7">
    <location>
        <position position="30"/>
    </location>
    <ligand>
        <name>NADPH</name>
        <dbReference type="ChEBI" id="CHEBI:57783"/>
    </ligand>
</feature>
<keyword evidence="5 7" id="KW-0594">Phospholipid biosynthesis</keyword>
<dbReference type="InterPro" id="IPR006109">
    <property type="entry name" value="G3P_DH_NAD-dep_C"/>
</dbReference>
<feature type="domain" description="Glycerol-3-phosphate dehydrogenase NAD-dependent N-terminal" evidence="10">
    <location>
        <begin position="2"/>
        <end position="153"/>
    </location>
</feature>
<feature type="binding site" evidence="7">
    <location>
        <position position="238"/>
    </location>
    <ligand>
        <name>sn-glycerol 3-phosphate</name>
        <dbReference type="ChEBI" id="CHEBI:57597"/>
    </ligand>
</feature>
<dbReference type="Gene3D" id="1.10.1040.10">
    <property type="entry name" value="N-(1-d-carboxylethyl)-l-norvaline Dehydrogenase, domain 2"/>
    <property type="match status" value="1"/>
</dbReference>
<keyword evidence="7" id="KW-0963">Cytoplasm</keyword>
<comment type="function">
    <text evidence="7">Catalyzes the reduction of the glycolytic intermediate dihydroxyacetone phosphate (DHAP) to sn-glycerol 3-phosphate (G3P), the key precursor for phospholipid synthesis.</text>
</comment>
<keyword evidence="3 7" id="KW-0560">Oxidoreductase</keyword>
<feature type="binding site" evidence="7">
    <location>
        <position position="132"/>
    </location>
    <ligand>
        <name>sn-glycerol 3-phosphate</name>
        <dbReference type="ChEBI" id="CHEBI:57597"/>
    </ligand>
</feature>
<dbReference type="SUPFAM" id="SSF51735">
    <property type="entry name" value="NAD(P)-binding Rossmann-fold domains"/>
    <property type="match status" value="1"/>
</dbReference>